<evidence type="ECO:0000256" key="1">
    <source>
        <dbReference type="SAM" id="MobiDB-lite"/>
    </source>
</evidence>
<accession>A0A0G4GWC6</accession>
<evidence type="ECO:0000256" key="2">
    <source>
        <dbReference type="SAM" id="SignalP"/>
    </source>
</evidence>
<sequence length="178" mass="18749">MKGALFALTWTVMLTAVCWTASSTSRPTPNRCTAIMAGKCDDVDPPEELRHLLLTPFDGPFVACVTLATWAGTTIVAVFAFTTESPVGDASDAFKDCRPTTAPLMRGPLGSTIADMVANQQEVADEEEGADGDDGDSGEEDDDEGADDGDSDEDVDGDIDGEGNGDGRQQQQHDDEEG</sequence>
<proteinExistence type="predicted"/>
<keyword evidence="2" id="KW-0732">Signal</keyword>
<protein>
    <submittedName>
        <fullName evidence="3">Uncharacterized protein</fullName>
    </submittedName>
</protein>
<dbReference type="AlphaFoldDB" id="A0A0G4GWC6"/>
<feature type="chain" id="PRO_5005190600" evidence="2">
    <location>
        <begin position="21"/>
        <end position="178"/>
    </location>
</feature>
<evidence type="ECO:0000313" key="3">
    <source>
        <dbReference type="EMBL" id="CEM35309.1"/>
    </source>
</evidence>
<dbReference type="Proteomes" id="UP000041254">
    <property type="component" value="Unassembled WGS sequence"/>
</dbReference>
<feature type="region of interest" description="Disordered" evidence="1">
    <location>
        <begin position="122"/>
        <end position="178"/>
    </location>
</feature>
<name>A0A0G4GWC6_VITBC</name>
<dbReference type="EMBL" id="CDMY01000850">
    <property type="protein sequence ID" value="CEM35309.1"/>
    <property type="molecule type" value="Genomic_DNA"/>
</dbReference>
<dbReference type="InParanoid" id="A0A0G4GWC6"/>
<reference evidence="3 4" key="1">
    <citation type="submission" date="2014-11" db="EMBL/GenBank/DDBJ databases">
        <authorList>
            <person name="Zhu J."/>
            <person name="Qi W."/>
            <person name="Song R."/>
        </authorList>
    </citation>
    <scope>NUCLEOTIDE SEQUENCE [LARGE SCALE GENOMIC DNA]</scope>
</reference>
<dbReference type="PhylomeDB" id="A0A0G4GWC6"/>
<organism evidence="3 4">
    <name type="scientific">Vitrella brassicaformis (strain CCMP3155)</name>
    <dbReference type="NCBI Taxonomy" id="1169540"/>
    <lineage>
        <taxon>Eukaryota</taxon>
        <taxon>Sar</taxon>
        <taxon>Alveolata</taxon>
        <taxon>Colpodellida</taxon>
        <taxon>Vitrellaceae</taxon>
        <taxon>Vitrella</taxon>
    </lineage>
</organism>
<feature type="signal peptide" evidence="2">
    <location>
        <begin position="1"/>
        <end position="20"/>
    </location>
</feature>
<gene>
    <name evidence="3" type="ORF">Vbra_18903</name>
</gene>
<feature type="compositionally biased region" description="Acidic residues" evidence="1">
    <location>
        <begin position="123"/>
        <end position="163"/>
    </location>
</feature>
<keyword evidence="4" id="KW-1185">Reference proteome</keyword>
<evidence type="ECO:0000313" key="4">
    <source>
        <dbReference type="Proteomes" id="UP000041254"/>
    </source>
</evidence>
<dbReference type="VEuPathDB" id="CryptoDB:Vbra_18903"/>